<gene>
    <name evidence="2" type="ORF">G0P99_18990</name>
</gene>
<organism evidence="2">
    <name type="scientific">Ruegeria sp. PrR005</name>
    <dbReference type="NCBI Taxonomy" id="2706882"/>
    <lineage>
        <taxon>Bacteria</taxon>
        <taxon>Pseudomonadati</taxon>
        <taxon>Pseudomonadota</taxon>
        <taxon>Alphaproteobacteria</taxon>
        <taxon>Rhodobacterales</taxon>
        <taxon>Roseobacteraceae</taxon>
        <taxon>Ruegeria</taxon>
    </lineage>
</organism>
<feature type="transmembrane region" description="Helical" evidence="1">
    <location>
        <begin position="62"/>
        <end position="82"/>
    </location>
</feature>
<keyword evidence="1" id="KW-0472">Membrane</keyword>
<dbReference type="EMBL" id="JAAGOX010000053">
    <property type="protein sequence ID" value="NDW47036.1"/>
    <property type="molecule type" value="Genomic_DNA"/>
</dbReference>
<dbReference type="AlphaFoldDB" id="A0A6B2NS99"/>
<evidence type="ECO:0000313" key="2">
    <source>
        <dbReference type="EMBL" id="NDW47036.1"/>
    </source>
</evidence>
<accession>A0A6B2NS99</accession>
<evidence type="ECO:0008006" key="3">
    <source>
        <dbReference type="Google" id="ProtNLM"/>
    </source>
</evidence>
<evidence type="ECO:0000256" key="1">
    <source>
        <dbReference type="SAM" id="Phobius"/>
    </source>
</evidence>
<comment type="caution">
    <text evidence="2">The sequence shown here is derived from an EMBL/GenBank/DDBJ whole genome shotgun (WGS) entry which is preliminary data.</text>
</comment>
<name>A0A6B2NS99_9RHOB</name>
<sequence>MSGTRSPSPKAPATEPDIEGRWPVWKLALLLYPAAATTVAINLYMGALMLRAVGWMPLSPVAALLWSVPLGIPATWLAGRWLRHLLDEAAT</sequence>
<keyword evidence="1" id="KW-1133">Transmembrane helix</keyword>
<protein>
    <recommendedName>
        <fullName evidence="3">NnrT protein</fullName>
    </recommendedName>
</protein>
<reference evidence="2" key="1">
    <citation type="submission" date="2020-02" db="EMBL/GenBank/DDBJ databases">
        <title>Delineation of the pyrene-degrading pathway in Roseobacter clade bacteria by genomic analysis.</title>
        <authorList>
            <person name="Zhou H."/>
            <person name="Wang H."/>
        </authorList>
    </citation>
    <scope>NUCLEOTIDE SEQUENCE</scope>
    <source>
        <strain evidence="2">PrR005</strain>
    </source>
</reference>
<proteinExistence type="predicted"/>
<keyword evidence="1" id="KW-0812">Transmembrane</keyword>
<feature type="transmembrane region" description="Helical" evidence="1">
    <location>
        <begin position="30"/>
        <end position="50"/>
    </location>
</feature>